<sequence length="947" mass="106266">MPSLLDDAFTLLDQANALEQKASRSNSSTSNDAAGEGSSSTESLDYGSLLQQASTKYHEACYLMKRHVGRNNVEKSGDAERMRSLMVEKIEHYENHAEELMKRVKEHSRVERYPGFALERNVSPNSCWENNHASQIEPALCNVPAQNKKHVGSLKETPNEAAVQVASKASALLSTANKLDESGENSKATEQYLAAAQLYLDVVKILSEDDNANTDLVTSLKHKVQLALDRVEELKKRKKFDCDEVNRKLALLTARQDLPSANKEKPDCEEINKKLASLEPIHRESFSPNEVEVLKRSSLLTSGLFLPWCDEEAKTYSYFAHSSPWVDPDGLLALSEKQTERFYKWARPSEIVQMTHHSSKEIKMLNSVTPFTIKQYCVSDCSFIAGLCIAASHERRFKKRIISSLIYPQDESGYPIYNPGGVYMVKLWLNGVARRVLVDDLLPIDKKGKLLCSHTDSRLNRSKRNLNTRGSGPLELWVPILEKAYMKLCGGYDFPGSNSGIDLFSLTGWIPERIFFPADDTNVKDFETPVERVWERVYSASAYGDCLITLSTNNLTEEKAAEVGLFTAHAYAVLEVIQTTNGTRLLQLKNPWASEGWKGRYFSSDTIWSNPKFCAEVGYGATSAMTNEDDGVFYISWDDVIKYCSNFHLSWNPSLFRHKTSMHGLWRKEEGPLDDSFNVGENPQYSVTLSKNAIASRATLWILLSRHVTKQEQEGGDVSDFLTLHIHRSQDRIWYPQGSVLEGAYTNNPHVLIRYDVEGLADKYLSLVLSQFKKSNDLCYTLSCYCTEKFKLNQKDGPLHHCQILDDSWTLRGSSSSSLLHVGTAGGPVGKGSFGSNPQWSLLVSSDTKIQCKCMASKSLAINVILVQTGSEVPSSGHKQKSKRIHHIYETPIVDSGDYRYGFTVTKQTTLPTGLYTLIASTYEVAQEGRFVVHVMSDRKISVDKIT</sequence>
<keyword evidence="1 4" id="KW-0645">Protease</keyword>
<dbReference type="SUPFAM" id="SSF49758">
    <property type="entry name" value="Calpain large subunit, middle domain (domain III)"/>
    <property type="match status" value="2"/>
</dbReference>
<dbReference type="InterPro" id="IPR001300">
    <property type="entry name" value="Peptidase_C2_calpain_cat"/>
</dbReference>
<keyword evidence="3 4" id="KW-0788">Thiol protease</keyword>
<gene>
    <name evidence="7" type="ORF">ACHAWO_011477</name>
</gene>
<keyword evidence="2 4" id="KW-0378">Hydrolase</keyword>
<protein>
    <recommendedName>
        <fullName evidence="6">Calpain catalytic domain-containing protein</fullName>
    </recommendedName>
</protein>
<dbReference type="InterPro" id="IPR036213">
    <property type="entry name" value="Calpain_III_sf"/>
</dbReference>
<feature type="active site" evidence="4">
    <location>
        <position position="569"/>
    </location>
</feature>
<dbReference type="InterPro" id="IPR036181">
    <property type="entry name" value="MIT_dom_sf"/>
</dbReference>
<dbReference type="Pfam" id="PF00648">
    <property type="entry name" value="Peptidase_C2"/>
    <property type="match status" value="1"/>
</dbReference>
<evidence type="ECO:0000256" key="1">
    <source>
        <dbReference type="ARBA" id="ARBA00022670"/>
    </source>
</evidence>
<feature type="active site" evidence="4">
    <location>
        <position position="590"/>
    </location>
</feature>
<dbReference type="SMART" id="SM00230">
    <property type="entry name" value="CysPc"/>
    <property type="match status" value="1"/>
</dbReference>
<dbReference type="SMART" id="SM00720">
    <property type="entry name" value="calpain_III"/>
    <property type="match status" value="1"/>
</dbReference>
<dbReference type="Gene3D" id="2.60.120.380">
    <property type="match status" value="1"/>
</dbReference>
<dbReference type="InterPro" id="IPR022682">
    <property type="entry name" value="Calpain_domain_III"/>
</dbReference>
<feature type="active site" evidence="4">
    <location>
        <position position="381"/>
    </location>
</feature>
<dbReference type="SUPFAM" id="SSF116846">
    <property type="entry name" value="MIT domain"/>
    <property type="match status" value="1"/>
</dbReference>
<comment type="caution">
    <text evidence="7">The sequence shown here is derived from an EMBL/GenBank/DDBJ whole genome shotgun (WGS) entry which is preliminary data.</text>
</comment>
<dbReference type="CDD" id="cd00044">
    <property type="entry name" value="CysPc"/>
    <property type="match status" value="1"/>
</dbReference>
<dbReference type="EMBL" id="JALLPJ020000319">
    <property type="protein sequence ID" value="KAL3795438.1"/>
    <property type="molecule type" value="Genomic_DNA"/>
</dbReference>
<dbReference type="SUPFAM" id="SSF54001">
    <property type="entry name" value="Cysteine proteinases"/>
    <property type="match status" value="1"/>
</dbReference>
<evidence type="ECO:0000313" key="7">
    <source>
        <dbReference type="EMBL" id="KAL3795438.1"/>
    </source>
</evidence>
<evidence type="ECO:0000256" key="5">
    <source>
        <dbReference type="SAM" id="MobiDB-lite"/>
    </source>
</evidence>
<dbReference type="PANTHER" id="PTHR46143">
    <property type="entry name" value="CALPAIN-7"/>
    <property type="match status" value="1"/>
</dbReference>
<dbReference type="PANTHER" id="PTHR46143:SF1">
    <property type="entry name" value="CALPAIN-7"/>
    <property type="match status" value="1"/>
</dbReference>
<evidence type="ECO:0000256" key="2">
    <source>
        <dbReference type="ARBA" id="ARBA00022801"/>
    </source>
</evidence>
<dbReference type="InterPro" id="IPR022683">
    <property type="entry name" value="Calpain_III"/>
</dbReference>
<dbReference type="Gene3D" id="1.20.58.80">
    <property type="entry name" value="Phosphotransferase system, lactose/cellobiose-type IIA subunit"/>
    <property type="match status" value="1"/>
</dbReference>
<dbReference type="GO" id="GO:0006508">
    <property type="term" value="P:proteolysis"/>
    <property type="evidence" value="ECO:0007669"/>
    <property type="project" value="UniProtKB-KW"/>
</dbReference>
<organism evidence="7 8">
    <name type="scientific">Cyclotella atomus</name>
    <dbReference type="NCBI Taxonomy" id="382360"/>
    <lineage>
        <taxon>Eukaryota</taxon>
        <taxon>Sar</taxon>
        <taxon>Stramenopiles</taxon>
        <taxon>Ochrophyta</taxon>
        <taxon>Bacillariophyta</taxon>
        <taxon>Coscinodiscophyceae</taxon>
        <taxon>Thalassiosirophycidae</taxon>
        <taxon>Stephanodiscales</taxon>
        <taxon>Stephanodiscaceae</taxon>
        <taxon>Cyclotella</taxon>
    </lineage>
</organism>
<dbReference type="InterPro" id="IPR038765">
    <property type="entry name" value="Papain-like_cys_pep_sf"/>
</dbReference>
<dbReference type="AlphaFoldDB" id="A0ABD3Q582"/>
<evidence type="ECO:0000259" key="6">
    <source>
        <dbReference type="PROSITE" id="PS50203"/>
    </source>
</evidence>
<dbReference type="Gene3D" id="3.90.70.10">
    <property type="entry name" value="Cysteine proteinases"/>
    <property type="match status" value="1"/>
</dbReference>
<feature type="region of interest" description="Disordered" evidence="5">
    <location>
        <begin position="19"/>
        <end position="43"/>
    </location>
</feature>
<reference evidence="7 8" key="1">
    <citation type="submission" date="2024-10" db="EMBL/GenBank/DDBJ databases">
        <title>Updated reference genomes for cyclostephanoid diatoms.</title>
        <authorList>
            <person name="Roberts W.R."/>
            <person name="Alverson A.J."/>
        </authorList>
    </citation>
    <scope>NUCLEOTIDE SEQUENCE [LARGE SCALE GENOMIC DNA]</scope>
    <source>
        <strain evidence="7 8">AJA010-31</strain>
    </source>
</reference>
<feature type="compositionally biased region" description="Polar residues" evidence="5">
    <location>
        <begin position="23"/>
        <end position="43"/>
    </location>
</feature>
<dbReference type="Proteomes" id="UP001530400">
    <property type="component" value="Unassembled WGS sequence"/>
</dbReference>
<dbReference type="Pfam" id="PF01067">
    <property type="entry name" value="Calpain_III"/>
    <property type="match status" value="1"/>
</dbReference>
<dbReference type="InterPro" id="IPR051297">
    <property type="entry name" value="PalB/RIM13"/>
</dbReference>
<dbReference type="PROSITE" id="PS50203">
    <property type="entry name" value="CALPAIN_CAT"/>
    <property type="match status" value="1"/>
</dbReference>
<accession>A0ABD3Q582</accession>
<evidence type="ECO:0000256" key="3">
    <source>
        <dbReference type="ARBA" id="ARBA00022807"/>
    </source>
</evidence>
<name>A0ABD3Q582_9STRA</name>
<dbReference type="GO" id="GO:0008234">
    <property type="term" value="F:cysteine-type peptidase activity"/>
    <property type="evidence" value="ECO:0007669"/>
    <property type="project" value="UniProtKB-UniRule"/>
</dbReference>
<feature type="domain" description="Calpain catalytic" evidence="6">
    <location>
        <begin position="318"/>
        <end position="653"/>
    </location>
</feature>
<evidence type="ECO:0000256" key="4">
    <source>
        <dbReference type="PROSITE-ProRule" id="PRU00239"/>
    </source>
</evidence>
<evidence type="ECO:0000313" key="8">
    <source>
        <dbReference type="Proteomes" id="UP001530400"/>
    </source>
</evidence>
<keyword evidence="8" id="KW-1185">Reference proteome</keyword>
<proteinExistence type="predicted"/>